<reference evidence="1 2" key="1">
    <citation type="journal article" date="2010" name="Nature">
        <title>Genome sequencing and analysis of the model grass Brachypodium distachyon.</title>
        <authorList>
            <consortium name="International Brachypodium Initiative"/>
        </authorList>
    </citation>
    <scope>NUCLEOTIDE SEQUENCE [LARGE SCALE GENOMIC DNA]</scope>
    <source>
        <strain evidence="1 2">Bd21</strain>
    </source>
</reference>
<dbReference type="EMBL" id="CM000881">
    <property type="protein sequence ID" value="KQK06038.1"/>
    <property type="molecule type" value="Genomic_DNA"/>
</dbReference>
<keyword evidence="3" id="KW-1185">Reference proteome</keyword>
<evidence type="ECO:0000313" key="2">
    <source>
        <dbReference type="EnsemblPlants" id="KQK06038"/>
    </source>
</evidence>
<evidence type="ECO:0000313" key="1">
    <source>
        <dbReference type="EMBL" id="KQK06038.1"/>
    </source>
</evidence>
<protein>
    <submittedName>
        <fullName evidence="1 2">Uncharacterized protein</fullName>
    </submittedName>
</protein>
<name>A0A0Q3MPD9_BRADI</name>
<reference evidence="1" key="2">
    <citation type="submission" date="2017-06" db="EMBL/GenBank/DDBJ databases">
        <title>WGS assembly of Brachypodium distachyon.</title>
        <authorList>
            <consortium name="The International Brachypodium Initiative"/>
            <person name="Lucas S."/>
            <person name="Harmon-Smith M."/>
            <person name="Lail K."/>
            <person name="Tice H."/>
            <person name="Grimwood J."/>
            <person name="Bruce D."/>
            <person name="Barry K."/>
            <person name="Shu S."/>
            <person name="Lindquist E."/>
            <person name="Wang M."/>
            <person name="Pitluck S."/>
            <person name="Vogel J.P."/>
            <person name="Garvin D.F."/>
            <person name="Mockler T.C."/>
            <person name="Schmutz J."/>
            <person name="Rokhsar D."/>
            <person name="Bevan M.W."/>
        </authorList>
    </citation>
    <scope>NUCLEOTIDE SEQUENCE</scope>
    <source>
        <strain evidence="1">Bd21</strain>
    </source>
</reference>
<gene>
    <name evidence="1" type="ORF">BRADI_2g24056v3</name>
</gene>
<dbReference type="Gramene" id="KQK06038">
    <property type="protein sequence ID" value="KQK06038"/>
    <property type="gene ID" value="BRADI_2g24056v3"/>
</dbReference>
<dbReference type="EnsemblPlants" id="KQK06038">
    <property type="protein sequence ID" value="KQK06038"/>
    <property type="gene ID" value="BRADI_2g24056v3"/>
</dbReference>
<accession>A0A0Q3MPD9</accession>
<proteinExistence type="predicted"/>
<reference evidence="2" key="3">
    <citation type="submission" date="2018-08" db="UniProtKB">
        <authorList>
            <consortium name="EnsemblPlants"/>
        </authorList>
    </citation>
    <scope>IDENTIFICATION</scope>
    <source>
        <strain evidence="2">cv. Bd21</strain>
    </source>
</reference>
<dbReference type="Proteomes" id="UP000008810">
    <property type="component" value="Chromosome 2"/>
</dbReference>
<evidence type="ECO:0000313" key="3">
    <source>
        <dbReference type="Proteomes" id="UP000008810"/>
    </source>
</evidence>
<dbReference type="AlphaFoldDB" id="A0A0Q3MPD9"/>
<sequence>MQPCDLGNCPWSSHHTSKGTSRRIFKRIYLVRWSGRSVSHRCQLIDRIQLSTCADVFAAGSPDAVWCDVVAASVPPAAICGCRSACIAWKICTLALSAGSSKDTLLVLGLFGCVPDGGGFLLEDDGGFLVLRILG</sequence>
<organism evidence="1">
    <name type="scientific">Brachypodium distachyon</name>
    <name type="common">Purple false brome</name>
    <name type="synonym">Trachynia distachya</name>
    <dbReference type="NCBI Taxonomy" id="15368"/>
    <lineage>
        <taxon>Eukaryota</taxon>
        <taxon>Viridiplantae</taxon>
        <taxon>Streptophyta</taxon>
        <taxon>Embryophyta</taxon>
        <taxon>Tracheophyta</taxon>
        <taxon>Spermatophyta</taxon>
        <taxon>Magnoliopsida</taxon>
        <taxon>Liliopsida</taxon>
        <taxon>Poales</taxon>
        <taxon>Poaceae</taxon>
        <taxon>BOP clade</taxon>
        <taxon>Pooideae</taxon>
        <taxon>Stipodae</taxon>
        <taxon>Brachypodieae</taxon>
        <taxon>Brachypodium</taxon>
    </lineage>
</organism>
<dbReference type="InParanoid" id="A0A0Q3MPD9"/>